<evidence type="ECO:0000313" key="2">
    <source>
        <dbReference type="Proteomes" id="UP001193389"/>
    </source>
</evidence>
<proteinExistence type="predicted"/>
<dbReference type="KEGG" id="anf:AQPE_2287"/>
<sequence length="115" mass="12565">MKTNKPYLSLSKKNEKYELSVIVNAVKDQTIASIRQEEVKSGNDKYWGVIFTLSDATQLVNGPENPIFSTNVEIAIDKSVNYKKILCITEISVSGGKYGPAAGDSSSIDFSDTNP</sequence>
<dbReference type="EMBL" id="AP018694">
    <property type="protein sequence ID" value="BBE18127.1"/>
    <property type="molecule type" value="Genomic_DNA"/>
</dbReference>
<name>A0A5K7S9L2_9BACT</name>
<evidence type="ECO:0000313" key="1">
    <source>
        <dbReference type="EMBL" id="BBE18127.1"/>
    </source>
</evidence>
<dbReference type="Proteomes" id="UP001193389">
    <property type="component" value="Chromosome"/>
</dbReference>
<organism evidence="1 2">
    <name type="scientific">Aquipluma nitroreducens</name>
    <dbReference type="NCBI Taxonomy" id="2010828"/>
    <lineage>
        <taxon>Bacteria</taxon>
        <taxon>Pseudomonadati</taxon>
        <taxon>Bacteroidota</taxon>
        <taxon>Bacteroidia</taxon>
        <taxon>Marinilabiliales</taxon>
        <taxon>Prolixibacteraceae</taxon>
        <taxon>Aquipluma</taxon>
    </lineage>
</organism>
<keyword evidence="2" id="KW-1185">Reference proteome</keyword>
<protein>
    <submittedName>
        <fullName evidence="1">Uncharacterized protein</fullName>
    </submittedName>
</protein>
<dbReference type="AlphaFoldDB" id="A0A5K7S9L2"/>
<gene>
    <name evidence="1" type="ORF">AQPE_2287</name>
</gene>
<reference evidence="1" key="1">
    <citation type="journal article" date="2020" name="Int. J. Syst. Evol. Microbiol.">
        <title>Aquipluma nitroreducens gen. nov. sp. nov., a novel facultatively anaerobic bacterium isolated from a freshwater lake.</title>
        <authorList>
            <person name="Watanabe M."/>
            <person name="Kojima H."/>
            <person name="Fukui M."/>
        </authorList>
    </citation>
    <scope>NUCLEOTIDE SEQUENCE</scope>
    <source>
        <strain evidence="1">MeG22</strain>
    </source>
</reference>
<accession>A0A5K7S9L2</accession>
<dbReference type="RefSeq" id="WP_318351058.1">
    <property type="nucleotide sequence ID" value="NZ_AP018694.1"/>
</dbReference>